<dbReference type="GO" id="GO:0003700">
    <property type="term" value="F:DNA-binding transcription factor activity"/>
    <property type="evidence" value="ECO:0007669"/>
    <property type="project" value="InterPro"/>
</dbReference>
<keyword evidence="2" id="KW-0238">DNA-binding</keyword>
<reference evidence="6" key="1">
    <citation type="journal article" date="2020" name="MBio">
        <title>Horizontal gene transfer to a defensive symbiont with a reduced genome amongst a multipartite beetle microbiome.</title>
        <authorList>
            <person name="Waterworth S.C."/>
            <person name="Florez L.V."/>
            <person name="Rees E.R."/>
            <person name="Hertweck C."/>
            <person name="Kaltenpoth M."/>
            <person name="Kwan J.C."/>
        </authorList>
    </citation>
    <scope>NUCLEOTIDE SEQUENCE [LARGE SCALE GENOMIC DNA]</scope>
</reference>
<dbReference type="GO" id="GO:0043565">
    <property type="term" value="F:sequence-specific DNA binding"/>
    <property type="evidence" value="ECO:0007669"/>
    <property type="project" value="InterPro"/>
</dbReference>
<comment type="caution">
    <text evidence="5">The sequence shown here is derived from an EMBL/GenBank/DDBJ whole genome shotgun (WGS) entry which is preliminary data.</text>
</comment>
<dbReference type="InterPro" id="IPR014710">
    <property type="entry name" value="RmlC-like_jellyroll"/>
</dbReference>
<evidence type="ECO:0000313" key="5">
    <source>
        <dbReference type="EMBL" id="KAF1046885.1"/>
    </source>
</evidence>
<dbReference type="PROSITE" id="PS01124">
    <property type="entry name" value="HTH_ARAC_FAMILY_2"/>
    <property type="match status" value="1"/>
</dbReference>
<sequence>MATAAGTETCFWRADDLGADLLRGRFHDFSYDVHTHDSACFALLTAGAIRIRMPGTEFVARAGDLYAIDADEPHAGWPVDEGGWQLRTMYVDLDHLRRLVGDEKATRGVAVKGPIVRDRRLSALLRAVHQGSQEDGPVLLRQQHYLEFAARLMQRHAVDGPVVREPGKEHRAVALTRDYLEQRLDQRVHLDEVAGASGLPVYRLYRAFCRDMGMSPHEFQRQSRVRRAIRLMRLGRPLSEIAADCGFTDQAHMNRSFRRIMGFTPGAYRTAVNAG</sequence>
<keyword evidence="1" id="KW-0805">Transcription regulation</keyword>
<dbReference type="Gene3D" id="2.60.120.10">
    <property type="entry name" value="Jelly Rolls"/>
    <property type="match status" value="1"/>
</dbReference>
<name>A0A7V8FZ28_9BURK</name>
<dbReference type="InterPro" id="IPR050204">
    <property type="entry name" value="AraC_XylS_family_regulators"/>
</dbReference>
<feature type="domain" description="HTH araC/xylS-type" evidence="4">
    <location>
        <begin position="174"/>
        <end position="271"/>
    </location>
</feature>
<proteinExistence type="predicted"/>
<dbReference type="SUPFAM" id="SSF51215">
    <property type="entry name" value="Regulatory protein AraC"/>
    <property type="match status" value="1"/>
</dbReference>
<keyword evidence="3" id="KW-0804">Transcription</keyword>
<evidence type="ECO:0000313" key="6">
    <source>
        <dbReference type="Proteomes" id="UP000462435"/>
    </source>
</evidence>
<protein>
    <submittedName>
        <fullName evidence="5">HTH-type transcriptional activator Btr</fullName>
    </submittedName>
</protein>
<dbReference type="InterPro" id="IPR009057">
    <property type="entry name" value="Homeodomain-like_sf"/>
</dbReference>
<dbReference type="AlphaFoldDB" id="A0A7V8FZ28"/>
<dbReference type="InterPro" id="IPR003313">
    <property type="entry name" value="AraC-bd"/>
</dbReference>
<evidence type="ECO:0000259" key="4">
    <source>
        <dbReference type="PROSITE" id="PS01124"/>
    </source>
</evidence>
<dbReference type="EMBL" id="WNDX01000016">
    <property type="protein sequence ID" value="KAF1046885.1"/>
    <property type="molecule type" value="Genomic_DNA"/>
</dbReference>
<dbReference type="Proteomes" id="UP000462435">
    <property type="component" value="Unassembled WGS sequence"/>
</dbReference>
<organism evidence="5 6">
    <name type="scientific">Herbaspirillum frisingense</name>
    <dbReference type="NCBI Taxonomy" id="92645"/>
    <lineage>
        <taxon>Bacteria</taxon>
        <taxon>Pseudomonadati</taxon>
        <taxon>Pseudomonadota</taxon>
        <taxon>Betaproteobacteria</taxon>
        <taxon>Burkholderiales</taxon>
        <taxon>Oxalobacteraceae</taxon>
        <taxon>Herbaspirillum</taxon>
    </lineage>
</organism>
<dbReference type="PANTHER" id="PTHR46796">
    <property type="entry name" value="HTH-TYPE TRANSCRIPTIONAL ACTIVATOR RHAS-RELATED"/>
    <property type="match status" value="1"/>
</dbReference>
<evidence type="ECO:0000256" key="2">
    <source>
        <dbReference type="ARBA" id="ARBA00023125"/>
    </source>
</evidence>
<dbReference type="SUPFAM" id="SSF46689">
    <property type="entry name" value="Homeodomain-like"/>
    <property type="match status" value="2"/>
</dbReference>
<dbReference type="Pfam" id="PF12833">
    <property type="entry name" value="HTH_18"/>
    <property type="match status" value="1"/>
</dbReference>
<dbReference type="Pfam" id="PF02311">
    <property type="entry name" value="AraC_binding"/>
    <property type="match status" value="1"/>
</dbReference>
<gene>
    <name evidence="5" type="primary">btr</name>
    <name evidence="5" type="ORF">GAK35_00832</name>
</gene>
<dbReference type="SMART" id="SM00342">
    <property type="entry name" value="HTH_ARAC"/>
    <property type="match status" value="1"/>
</dbReference>
<dbReference type="Gene3D" id="1.10.10.60">
    <property type="entry name" value="Homeodomain-like"/>
    <property type="match status" value="1"/>
</dbReference>
<accession>A0A7V8FZ28</accession>
<evidence type="ECO:0000256" key="3">
    <source>
        <dbReference type="ARBA" id="ARBA00023163"/>
    </source>
</evidence>
<dbReference type="PANTHER" id="PTHR46796:SF2">
    <property type="entry name" value="TRANSCRIPTIONAL REGULATORY PROTEIN"/>
    <property type="match status" value="1"/>
</dbReference>
<dbReference type="InterPro" id="IPR018060">
    <property type="entry name" value="HTH_AraC"/>
</dbReference>
<evidence type="ECO:0000256" key="1">
    <source>
        <dbReference type="ARBA" id="ARBA00023015"/>
    </source>
</evidence>
<dbReference type="InterPro" id="IPR037923">
    <property type="entry name" value="HTH-like"/>
</dbReference>